<evidence type="ECO:0000313" key="2">
    <source>
        <dbReference type="EMBL" id="KZM21375.1"/>
    </source>
</evidence>
<protein>
    <submittedName>
        <fullName evidence="2">Metal ion binding</fullName>
    </submittedName>
</protein>
<proteinExistence type="predicted"/>
<dbReference type="EMBL" id="JYNV01000246">
    <property type="protein sequence ID" value="KZM21375.1"/>
    <property type="molecule type" value="Genomic_DNA"/>
</dbReference>
<dbReference type="OrthoDB" id="3798509at2759"/>
<feature type="region of interest" description="Disordered" evidence="1">
    <location>
        <begin position="932"/>
        <end position="970"/>
    </location>
</feature>
<accession>A0A163ATE1</accession>
<feature type="region of interest" description="Disordered" evidence="1">
    <location>
        <begin position="638"/>
        <end position="671"/>
    </location>
</feature>
<feature type="compositionally biased region" description="Basic and acidic residues" evidence="1">
    <location>
        <begin position="638"/>
        <end position="669"/>
    </location>
</feature>
<feature type="compositionally biased region" description="Polar residues" evidence="1">
    <location>
        <begin position="62"/>
        <end position="75"/>
    </location>
</feature>
<sequence length="1120" mass="125632">MRQTVTAMMERRGRYSSPSHGEMQRSLLRLESDRAIAVETRTRQATLGDLLDPRYTTDLPSSTFNNITDPDNADQNADPGAPLEAHYLPSTATESDAYQKVSHSAYLNEDTQTENGITSPIRLGQSEIAVPNTFRDSGYGSMNEEISYSPVDKKPDKISEVSNVGLENSASDHRRRQVGARQHRYDAERHERTTCDHHSPEKQIGAVDEEYAWVAVERQLLETSPENTEDADESKTGALTEEIDFLKKADKRKSSLERSPPPEHAGYIPEDYYADWEQVPSPAAAGHYILRRPSVPNYDPYSTSDLEEPLDAPPKIPTTIHLKAVAQLIPRDCTKMIIDFLKQNSSRIDVFRTRREMYSGNTSGGTRSIVTNFSPAWDSRVELGFLTDAMLWLDALLLPFRDEILAEDNEYLKPRLEHAVRIWHAIKDPSSKDPDLLNEEEEIQIEMISNCIAEIQSSNQRRTELLESTNIDVGIIENLLMSAETVRHRRDLDRENDQRDDLTDSLRRIYRTVVCTIPVGLSEDDAVVQPKQSFKIQYKGGPFNPYVLPDPPEIFSHVSTDTRVTTQGYTGVPLSEQRASLSDEYFHGMHEEMFQVIAAQSQDSAGTAKLAKNANCMDRDWRRVYDPLFGEGMRRYEGAASRRIEEEEHEAKRQDRKRDATEEVKKSSTGEEITTGTTFFQSSPAFSDYTCFTDTSVEITLPFQDDSKPASSKMKFCLDINKPGGCANRDACPHDHSNKGVFCNKNPCAFANAGTCAFLHTGTRTARPSQSSPEVCDPNLIDLRPILSQVLATPRRYKACTFVNKSRGCKTENEGKVCGFNHTLRGVSCPDLGRDRSCPRGDRYCPLMHISSNNENTGSTAADPSWAVSIPSRVHDPVFQRNSKALPSPVTYLTQSNDQGLGIALGEQQQPFQTSHTTLPSYPLIQPQQQLSNNPILKPSVPTGPRNQPQSLALTTSRTVSQARRPSSDVISNQLERGLRIRGATGRGTSPHFSAQYRTEANVIATSRQPQQYGFQDLSGENQSSNYYDASGTHKRKHGEQQNRNQGAVTRDRLNSSFGPGNLIRNQDYKEAIYDDGYGYTDRHELDEEKADLAEGSRSSKKRHKNDQYNIGYPGMGRRS</sequence>
<name>A0A163ATE1_DIDRA</name>
<feature type="region of interest" description="Disordered" evidence="1">
    <location>
        <begin position="1089"/>
        <end position="1120"/>
    </location>
</feature>
<feature type="region of interest" description="Disordered" evidence="1">
    <location>
        <begin position="222"/>
        <end position="241"/>
    </location>
</feature>
<feature type="compositionally biased region" description="Basic and acidic residues" evidence="1">
    <location>
        <begin position="183"/>
        <end position="200"/>
    </location>
</feature>
<dbReference type="AlphaFoldDB" id="A0A163ATE1"/>
<feature type="compositionally biased region" description="Polar residues" evidence="1">
    <location>
        <begin position="945"/>
        <end position="970"/>
    </location>
</feature>
<feature type="region of interest" description="Disordered" evidence="1">
    <location>
        <begin position="1"/>
        <end position="24"/>
    </location>
</feature>
<evidence type="ECO:0000256" key="1">
    <source>
        <dbReference type="SAM" id="MobiDB-lite"/>
    </source>
</evidence>
<feature type="region of interest" description="Disordered" evidence="1">
    <location>
        <begin position="62"/>
        <end position="81"/>
    </location>
</feature>
<organism evidence="2 3">
    <name type="scientific">Didymella rabiei</name>
    <name type="common">Chickpea ascochyta blight fungus</name>
    <name type="synonym">Mycosphaerella rabiei</name>
    <dbReference type="NCBI Taxonomy" id="5454"/>
    <lineage>
        <taxon>Eukaryota</taxon>
        <taxon>Fungi</taxon>
        <taxon>Dikarya</taxon>
        <taxon>Ascomycota</taxon>
        <taxon>Pezizomycotina</taxon>
        <taxon>Dothideomycetes</taxon>
        <taxon>Pleosporomycetidae</taxon>
        <taxon>Pleosporales</taxon>
        <taxon>Pleosporineae</taxon>
        <taxon>Didymellaceae</taxon>
        <taxon>Ascochyta</taxon>
    </lineage>
</organism>
<feature type="region of interest" description="Disordered" evidence="1">
    <location>
        <begin position="1014"/>
        <end position="1064"/>
    </location>
</feature>
<keyword evidence="3" id="KW-1185">Reference proteome</keyword>
<comment type="caution">
    <text evidence="2">The sequence shown here is derived from an EMBL/GenBank/DDBJ whole genome shotgun (WGS) entry which is preliminary data.</text>
</comment>
<feature type="compositionally biased region" description="Polar residues" evidence="1">
    <location>
        <begin position="1014"/>
        <end position="1028"/>
    </location>
</feature>
<feature type="region of interest" description="Disordered" evidence="1">
    <location>
        <begin position="250"/>
        <end position="269"/>
    </location>
</feature>
<feature type="compositionally biased region" description="Basic residues" evidence="1">
    <location>
        <begin position="173"/>
        <end position="182"/>
    </location>
</feature>
<reference evidence="2 3" key="1">
    <citation type="journal article" date="2016" name="Sci. Rep.">
        <title>Draft genome sequencing and secretome analysis of fungal phytopathogen Ascochyta rabiei provides insight into the necrotrophic effector repertoire.</title>
        <authorList>
            <person name="Verma S."/>
            <person name="Gazara R.K."/>
            <person name="Nizam S."/>
            <person name="Parween S."/>
            <person name="Chattopadhyay D."/>
            <person name="Verma P.K."/>
        </authorList>
    </citation>
    <scope>NUCLEOTIDE SEQUENCE [LARGE SCALE GENOMIC DNA]</scope>
    <source>
        <strain evidence="2 3">ArDII</strain>
    </source>
</reference>
<gene>
    <name evidence="2" type="ORF">ST47_g7481</name>
</gene>
<dbReference type="Proteomes" id="UP000076837">
    <property type="component" value="Unassembled WGS sequence"/>
</dbReference>
<evidence type="ECO:0000313" key="3">
    <source>
        <dbReference type="Proteomes" id="UP000076837"/>
    </source>
</evidence>
<feature type="region of interest" description="Disordered" evidence="1">
    <location>
        <begin position="167"/>
        <end position="200"/>
    </location>
</feature>